<keyword evidence="3" id="KW-1185">Reference proteome</keyword>
<dbReference type="EMBL" id="VHII01000006">
    <property type="protein sequence ID" value="KAF1389020.1"/>
    <property type="molecule type" value="Genomic_DNA"/>
</dbReference>
<evidence type="ECO:0000313" key="2">
    <source>
        <dbReference type="EMBL" id="KAF1389020.1"/>
    </source>
</evidence>
<accession>A0A6A5F6F4</accession>
<protein>
    <submittedName>
        <fullName evidence="2">Uncharacterized protein</fullName>
    </submittedName>
</protein>
<sequence>MQVPPLETHRRDGLFVKYSTRALSPVPVSDTPLKLPGHISSSLKRLERGSAGEEERRVRGAANGSRVGALIESWETAREKGESGQQDIERRSTSHGGSQ</sequence>
<dbReference type="Proteomes" id="UP000465112">
    <property type="component" value="Chromosome 6"/>
</dbReference>
<comment type="caution">
    <text evidence="2">The sequence shown here is derived from an EMBL/GenBank/DDBJ whole genome shotgun (WGS) entry which is preliminary data.</text>
</comment>
<dbReference type="AlphaFoldDB" id="A0A6A5F6F4"/>
<feature type="compositionally biased region" description="Basic and acidic residues" evidence="1">
    <location>
        <begin position="75"/>
        <end position="92"/>
    </location>
</feature>
<name>A0A6A5F6F4_PERFL</name>
<evidence type="ECO:0000313" key="3">
    <source>
        <dbReference type="Proteomes" id="UP000465112"/>
    </source>
</evidence>
<feature type="region of interest" description="Disordered" evidence="1">
    <location>
        <begin position="40"/>
        <end position="99"/>
    </location>
</feature>
<reference evidence="2 3" key="1">
    <citation type="submission" date="2019-06" db="EMBL/GenBank/DDBJ databases">
        <title>A chromosome-scale genome assembly of the European perch, Perca fluviatilis.</title>
        <authorList>
            <person name="Roques C."/>
            <person name="Zahm M."/>
            <person name="Cabau C."/>
            <person name="Klopp C."/>
            <person name="Bouchez O."/>
            <person name="Donnadieu C."/>
            <person name="Kuhl H."/>
            <person name="Gislard M."/>
            <person name="Guendouz S."/>
            <person name="Journot L."/>
            <person name="Haffray P."/>
            <person name="Bestin A."/>
            <person name="Morvezen R."/>
            <person name="Feron R."/>
            <person name="Wen M."/>
            <person name="Jouanno E."/>
            <person name="Herpin A."/>
            <person name="Schartl M."/>
            <person name="Postlethwait J."/>
            <person name="Schaerlinger B."/>
            <person name="Chardard D."/>
            <person name="Lecocq T."/>
            <person name="Poncet C."/>
            <person name="Jaffrelo L."/>
            <person name="Lampietro C."/>
            <person name="Guiguen Y."/>
        </authorList>
    </citation>
    <scope>NUCLEOTIDE SEQUENCE [LARGE SCALE GENOMIC DNA]</scope>
    <source>
        <tissue evidence="2">Blood</tissue>
    </source>
</reference>
<organism evidence="2 3">
    <name type="scientific">Perca fluviatilis</name>
    <name type="common">European perch</name>
    <dbReference type="NCBI Taxonomy" id="8168"/>
    <lineage>
        <taxon>Eukaryota</taxon>
        <taxon>Metazoa</taxon>
        <taxon>Chordata</taxon>
        <taxon>Craniata</taxon>
        <taxon>Vertebrata</taxon>
        <taxon>Euteleostomi</taxon>
        <taxon>Actinopterygii</taxon>
        <taxon>Neopterygii</taxon>
        <taxon>Teleostei</taxon>
        <taxon>Neoteleostei</taxon>
        <taxon>Acanthomorphata</taxon>
        <taxon>Eupercaria</taxon>
        <taxon>Perciformes</taxon>
        <taxon>Percoidei</taxon>
        <taxon>Percidae</taxon>
        <taxon>Percinae</taxon>
        <taxon>Perca</taxon>
    </lineage>
</organism>
<gene>
    <name evidence="2" type="ORF">PFLUV_G00069120</name>
</gene>
<evidence type="ECO:0000256" key="1">
    <source>
        <dbReference type="SAM" id="MobiDB-lite"/>
    </source>
</evidence>
<feature type="compositionally biased region" description="Basic and acidic residues" evidence="1">
    <location>
        <begin position="44"/>
        <end position="58"/>
    </location>
</feature>
<proteinExistence type="predicted"/>